<dbReference type="Proteomes" id="UP001054945">
    <property type="component" value="Unassembled WGS sequence"/>
</dbReference>
<dbReference type="EMBL" id="BPLR01005973">
    <property type="protein sequence ID" value="GIY06540.1"/>
    <property type="molecule type" value="Genomic_DNA"/>
</dbReference>
<accession>A0AAV4QAS7</accession>
<sequence>MRTGYGTLKYWSGGLRPNLCQGGLRLSEQQVGSRTTALNELEWLLLLRTSQPLHPGLALTFVGMVMKSTSSLRPGGQVARALAFGIPGFRFESWWWHGCL</sequence>
<evidence type="ECO:0000313" key="2">
    <source>
        <dbReference type="Proteomes" id="UP001054945"/>
    </source>
</evidence>
<reference evidence="1 2" key="1">
    <citation type="submission" date="2021-06" db="EMBL/GenBank/DDBJ databases">
        <title>Caerostris extrusa draft genome.</title>
        <authorList>
            <person name="Kono N."/>
            <person name="Arakawa K."/>
        </authorList>
    </citation>
    <scope>NUCLEOTIDE SEQUENCE [LARGE SCALE GENOMIC DNA]</scope>
</reference>
<name>A0AAV4QAS7_CAEEX</name>
<dbReference type="AlphaFoldDB" id="A0AAV4QAS7"/>
<evidence type="ECO:0000313" key="1">
    <source>
        <dbReference type="EMBL" id="GIY06540.1"/>
    </source>
</evidence>
<protein>
    <submittedName>
        <fullName evidence="1">Uncharacterized protein</fullName>
    </submittedName>
</protein>
<comment type="caution">
    <text evidence="1">The sequence shown here is derived from an EMBL/GenBank/DDBJ whole genome shotgun (WGS) entry which is preliminary data.</text>
</comment>
<organism evidence="1 2">
    <name type="scientific">Caerostris extrusa</name>
    <name type="common">Bark spider</name>
    <name type="synonym">Caerostris bankana</name>
    <dbReference type="NCBI Taxonomy" id="172846"/>
    <lineage>
        <taxon>Eukaryota</taxon>
        <taxon>Metazoa</taxon>
        <taxon>Ecdysozoa</taxon>
        <taxon>Arthropoda</taxon>
        <taxon>Chelicerata</taxon>
        <taxon>Arachnida</taxon>
        <taxon>Araneae</taxon>
        <taxon>Araneomorphae</taxon>
        <taxon>Entelegynae</taxon>
        <taxon>Araneoidea</taxon>
        <taxon>Araneidae</taxon>
        <taxon>Caerostris</taxon>
    </lineage>
</organism>
<keyword evidence="2" id="KW-1185">Reference proteome</keyword>
<proteinExistence type="predicted"/>
<gene>
    <name evidence="1" type="ORF">CEXT_103811</name>
</gene>